<evidence type="ECO:0000313" key="4">
    <source>
        <dbReference type="EMBL" id="CAB9525489.1"/>
    </source>
</evidence>
<organism evidence="4 5">
    <name type="scientific">Seminavis robusta</name>
    <dbReference type="NCBI Taxonomy" id="568900"/>
    <lineage>
        <taxon>Eukaryota</taxon>
        <taxon>Sar</taxon>
        <taxon>Stramenopiles</taxon>
        <taxon>Ochrophyta</taxon>
        <taxon>Bacillariophyta</taxon>
        <taxon>Bacillariophyceae</taxon>
        <taxon>Bacillariophycidae</taxon>
        <taxon>Naviculales</taxon>
        <taxon>Naviculaceae</taxon>
        <taxon>Seminavis</taxon>
    </lineage>
</organism>
<dbReference type="InterPro" id="IPR051222">
    <property type="entry name" value="PPR/CCM1_RNA-binding"/>
</dbReference>
<dbReference type="Gene3D" id="1.25.40.10">
    <property type="entry name" value="Tetratricopeptide repeat domain"/>
    <property type="match status" value="4"/>
</dbReference>
<protein>
    <submittedName>
        <fullName evidence="4">Pentatricopeptide repeat-containing protein</fullName>
    </submittedName>
</protein>
<dbReference type="NCBIfam" id="TIGR00756">
    <property type="entry name" value="PPR"/>
    <property type="match status" value="1"/>
</dbReference>
<dbReference type="AlphaFoldDB" id="A0A9N8ESZ2"/>
<dbReference type="InterPro" id="IPR002885">
    <property type="entry name" value="PPR_rpt"/>
</dbReference>
<dbReference type="Pfam" id="PF01535">
    <property type="entry name" value="PPR"/>
    <property type="match status" value="2"/>
</dbReference>
<proteinExistence type="predicted"/>
<keyword evidence="3" id="KW-0732">Signal</keyword>
<feature type="repeat" description="PPR" evidence="2">
    <location>
        <begin position="455"/>
        <end position="485"/>
    </location>
</feature>
<dbReference type="PROSITE" id="PS51375">
    <property type="entry name" value="PPR"/>
    <property type="match status" value="4"/>
</dbReference>
<evidence type="ECO:0000256" key="2">
    <source>
        <dbReference type="PROSITE-ProRule" id="PRU00708"/>
    </source>
</evidence>
<name>A0A9N8ESZ2_9STRA</name>
<reference evidence="4" key="1">
    <citation type="submission" date="2020-06" db="EMBL/GenBank/DDBJ databases">
        <authorList>
            <consortium name="Plant Systems Biology data submission"/>
        </authorList>
    </citation>
    <scope>NUCLEOTIDE SEQUENCE</scope>
    <source>
        <strain evidence="4">D6</strain>
    </source>
</reference>
<accession>A0A9N8ESZ2</accession>
<dbReference type="EMBL" id="CAICTM010001681">
    <property type="protein sequence ID" value="CAB9525489.1"/>
    <property type="molecule type" value="Genomic_DNA"/>
</dbReference>
<dbReference type="Pfam" id="PF13812">
    <property type="entry name" value="PPR_3"/>
    <property type="match status" value="1"/>
</dbReference>
<comment type="caution">
    <text evidence="4">The sequence shown here is derived from an EMBL/GenBank/DDBJ whole genome shotgun (WGS) entry which is preliminary data.</text>
</comment>
<feature type="signal peptide" evidence="3">
    <location>
        <begin position="1"/>
        <end position="21"/>
    </location>
</feature>
<feature type="repeat" description="PPR" evidence="2">
    <location>
        <begin position="302"/>
        <end position="339"/>
    </location>
</feature>
<keyword evidence="1" id="KW-0677">Repeat</keyword>
<dbReference type="PANTHER" id="PTHR47942">
    <property type="entry name" value="TETRATRICOPEPTIDE REPEAT (TPR)-LIKE SUPERFAMILY PROTEIN-RELATED"/>
    <property type="match status" value="1"/>
</dbReference>
<feature type="chain" id="PRO_5040201612" evidence="3">
    <location>
        <begin position="22"/>
        <end position="806"/>
    </location>
</feature>
<evidence type="ECO:0000256" key="1">
    <source>
        <dbReference type="ARBA" id="ARBA00022737"/>
    </source>
</evidence>
<dbReference type="Proteomes" id="UP001153069">
    <property type="component" value="Unassembled WGS sequence"/>
</dbReference>
<dbReference type="OrthoDB" id="185373at2759"/>
<dbReference type="Pfam" id="PF12854">
    <property type="entry name" value="PPR_1"/>
    <property type="match status" value="1"/>
</dbReference>
<dbReference type="InterPro" id="IPR011990">
    <property type="entry name" value="TPR-like_helical_dom_sf"/>
</dbReference>
<dbReference type="PANTHER" id="PTHR47942:SF63">
    <property type="entry name" value="PENTATRICOPEPTIDE REPEAT-CONTAINING PROTEIN"/>
    <property type="match status" value="1"/>
</dbReference>
<gene>
    <name evidence="4" type="ORF">SEMRO_1683_G290960.1</name>
</gene>
<sequence length="806" mass="89577">MRISRRVCVFWALLATQELHAFSTVSRTRPLATSAIAPSRKAATLDSVDERIGISLDFSFADTNNVSEGGHSFPDREEFTDILLNEEEYPIGSLPKEVVGSAFEVLFQWGKVGTVEGAEMVERLIERFEKEGDQIVNNRHYTVGVLAWAKVGSFSAAKRAEKLVARMEEIGTSNPFVAPTRTTYSIVARAFAAANKPNRSVKVIHFMEKTPNLLPAFGDYNALLSAYARCGDARGAEDVLKKLVDLCKETGSNEYEPDMHIYHRILDAWAVSNDRFAAKRATQILQALHTQADQGEHSLEPDARTYTAVISAIVRSDDKDRIQQAEALFEQALERGITPDCYLYSAMMQAYANVGAVEKTEEILKVLEEQGIANSVPYNSVIKAWKSSFEPDAAERAEKVLERMVELGIADRISYTTVMAAYAKRGDLDSALRAESLLEQMQELHIQGDKKVKPNLQTYNTVLNCWTKYGDVFRAEKILDQMEDMSRNGQLQSSPNCVSYTTVINGWWRSKKKEAPARAERLFKRMTDSYKAGNKSARPNHISYVNLINAIARSREEEAAQRAEDVLFEMYDQFKEGHTDIKPNGRLVGMVMDSWQKSGSNNAGEKAEALLDWLNSLYEEYQDKDFQPNEFICSSAISAWSKSRCFGKAERARGILEKMKAMHEAGIIASPPNTHCYTAVINSCAYCMDDAAEKSRALSIALGTYKELERTPAHGKANHVTYATVIAALTNLLPPSAERTVANVSVFKRCCATGQVDALVLRRLQGALTAEEMKAVLASGGDGIVTADGTVNLNKIPEAWQHAVDR</sequence>
<feature type="repeat" description="PPR" evidence="2">
    <location>
        <begin position="411"/>
        <end position="448"/>
    </location>
</feature>
<feature type="repeat" description="PPR" evidence="2">
    <location>
        <begin position="340"/>
        <end position="374"/>
    </location>
</feature>
<keyword evidence="5" id="KW-1185">Reference proteome</keyword>
<evidence type="ECO:0000256" key="3">
    <source>
        <dbReference type="SAM" id="SignalP"/>
    </source>
</evidence>
<evidence type="ECO:0000313" key="5">
    <source>
        <dbReference type="Proteomes" id="UP001153069"/>
    </source>
</evidence>